<dbReference type="AlphaFoldDB" id="A0A9P0II10"/>
<name>A0A9P0II10_SPOLI</name>
<evidence type="ECO:0000313" key="1">
    <source>
        <dbReference type="EMBL" id="CAH1647106.1"/>
    </source>
</evidence>
<protein>
    <submittedName>
        <fullName evidence="1">Uncharacterized protein</fullName>
    </submittedName>
</protein>
<reference evidence="1" key="1">
    <citation type="submission" date="2022-02" db="EMBL/GenBank/DDBJ databases">
        <authorList>
            <person name="King R."/>
        </authorList>
    </citation>
    <scope>NUCLEOTIDE SEQUENCE</scope>
</reference>
<sequence>MNKYNIYVNVTVNKQVMNHEHDFHSYINRNYHEIRSRRVVSYLQMHLQPSNMNIWYKGAFPTPLNLVHDRKFNCIYTCLHLSACNLYSLTKIVSGNGKT</sequence>
<gene>
    <name evidence="1" type="ORF">SPLIT_LOCUS12457</name>
</gene>
<proteinExistence type="predicted"/>
<dbReference type="EMBL" id="LR824540">
    <property type="protein sequence ID" value="CAH1647106.1"/>
    <property type="molecule type" value="Genomic_DNA"/>
</dbReference>
<dbReference type="Proteomes" id="UP001153321">
    <property type="component" value="Chromosome 9"/>
</dbReference>
<accession>A0A9P0II10</accession>
<keyword evidence="2" id="KW-1185">Reference proteome</keyword>
<organism evidence="1 2">
    <name type="scientific">Spodoptera littoralis</name>
    <name type="common">Egyptian cotton leafworm</name>
    <dbReference type="NCBI Taxonomy" id="7109"/>
    <lineage>
        <taxon>Eukaryota</taxon>
        <taxon>Metazoa</taxon>
        <taxon>Ecdysozoa</taxon>
        <taxon>Arthropoda</taxon>
        <taxon>Hexapoda</taxon>
        <taxon>Insecta</taxon>
        <taxon>Pterygota</taxon>
        <taxon>Neoptera</taxon>
        <taxon>Endopterygota</taxon>
        <taxon>Lepidoptera</taxon>
        <taxon>Glossata</taxon>
        <taxon>Ditrysia</taxon>
        <taxon>Noctuoidea</taxon>
        <taxon>Noctuidae</taxon>
        <taxon>Amphipyrinae</taxon>
        <taxon>Spodoptera</taxon>
    </lineage>
</organism>
<evidence type="ECO:0000313" key="2">
    <source>
        <dbReference type="Proteomes" id="UP001153321"/>
    </source>
</evidence>